<protein>
    <submittedName>
        <fullName evidence="2">Uncharacterized protein</fullName>
    </submittedName>
</protein>
<evidence type="ECO:0000256" key="1">
    <source>
        <dbReference type="SAM" id="MobiDB-lite"/>
    </source>
</evidence>
<dbReference type="AlphaFoldDB" id="A0AAW2W0P3"/>
<accession>A0AAW2W0P3</accession>
<dbReference type="EMBL" id="JACGWJ010000002">
    <property type="protein sequence ID" value="KAL0434789.1"/>
    <property type="molecule type" value="Genomic_DNA"/>
</dbReference>
<comment type="caution">
    <text evidence="2">The sequence shown here is derived from an EMBL/GenBank/DDBJ whole genome shotgun (WGS) entry which is preliminary data.</text>
</comment>
<sequence length="70" mass="7489">MCISWGHDEGSPRACSRQLKGVSRVPGRQGNQTGSVGPERPTLGTRTAERFGATHKVARVIRSNTSRANG</sequence>
<gene>
    <name evidence="2" type="ORF">Sradi_0186800</name>
</gene>
<organism evidence="2">
    <name type="scientific">Sesamum radiatum</name>
    <name type="common">Black benniseed</name>
    <dbReference type="NCBI Taxonomy" id="300843"/>
    <lineage>
        <taxon>Eukaryota</taxon>
        <taxon>Viridiplantae</taxon>
        <taxon>Streptophyta</taxon>
        <taxon>Embryophyta</taxon>
        <taxon>Tracheophyta</taxon>
        <taxon>Spermatophyta</taxon>
        <taxon>Magnoliopsida</taxon>
        <taxon>eudicotyledons</taxon>
        <taxon>Gunneridae</taxon>
        <taxon>Pentapetalae</taxon>
        <taxon>asterids</taxon>
        <taxon>lamiids</taxon>
        <taxon>Lamiales</taxon>
        <taxon>Pedaliaceae</taxon>
        <taxon>Sesamum</taxon>
    </lineage>
</organism>
<feature type="region of interest" description="Disordered" evidence="1">
    <location>
        <begin position="21"/>
        <end position="44"/>
    </location>
</feature>
<name>A0AAW2W0P3_SESRA</name>
<reference evidence="2" key="1">
    <citation type="submission" date="2020-06" db="EMBL/GenBank/DDBJ databases">
        <authorList>
            <person name="Li T."/>
            <person name="Hu X."/>
            <person name="Zhang T."/>
            <person name="Song X."/>
            <person name="Zhang H."/>
            <person name="Dai N."/>
            <person name="Sheng W."/>
            <person name="Hou X."/>
            <person name="Wei L."/>
        </authorList>
    </citation>
    <scope>NUCLEOTIDE SEQUENCE</scope>
    <source>
        <strain evidence="2">G02</strain>
        <tissue evidence="2">Leaf</tissue>
    </source>
</reference>
<proteinExistence type="predicted"/>
<evidence type="ECO:0000313" key="2">
    <source>
        <dbReference type="EMBL" id="KAL0434789.1"/>
    </source>
</evidence>
<reference evidence="2" key="2">
    <citation type="journal article" date="2024" name="Plant">
        <title>Genomic evolution and insights into agronomic trait innovations of Sesamum species.</title>
        <authorList>
            <person name="Miao H."/>
            <person name="Wang L."/>
            <person name="Qu L."/>
            <person name="Liu H."/>
            <person name="Sun Y."/>
            <person name="Le M."/>
            <person name="Wang Q."/>
            <person name="Wei S."/>
            <person name="Zheng Y."/>
            <person name="Lin W."/>
            <person name="Duan Y."/>
            <person name="Cao H."/>
            <person name="Xiong S."/>
            <person name="Wang X."/>
            <person name="Wei L."/>
            <person name="Li C."/>
            <person name="Ma Q."/>
            <person name="Ju M."/>
            <person name="Zhao R."/>
            <person name="Li G."/>
            <person name="Mu C."/>
            <person name="Tian Q."/>
            <person name="Mei H."/>
            <person name="Zhang T."/>
            <person name="Gao T."/>
            <person name="Zhang H."/>
        </authorList>
    </citation>
    <scope>NUCLEOTIDE SEQUENCE</scope>
    <source>
        <strain evidence="2">G02</strain>
    </source>
</reference>